<dbReference type="Gene3D" id="1.10.150.210">
    <property type="entry name" value="Phosphoserine phosphatase, domain 2"/>
    <property type="match status" value="1"/>
</dbReference>
<accession>A0A2U1KFJ2</accession>
<organism evidence="1 2">
    <name type="scientific">Artemisia annua</name>
    <name type="common">Sweet wormwood</name>
    <dbReference type="NCBI Taxonomy" id="35608"/>
    <lineage>
        <taxon>Eukaryota</taxon>
        <taxon>Viridiplantae</taxon>
        <taxon>Streptophyta</taxon>
        <taxon>Embryophyta</taxon>
        <taxon>Tracheophyta</taxon>
        <taxon>Spermatophyta</taxon>
        <taxon>Magnoliopsida</taxon>
        <taxon>eudicotyledons</taxon>
        <taxon>Gunneridae</taxon>
        <taxon>Pentapetalae</taxon>
        <taxon>asterids</taxon>
        <taxon>campanulids</taxon>
        <taxon>Asterales</taxon>
        <taxon>Asteraceae</taxon>
        <taxon>Asteroideae</taxon>
        <taxon>Anthemideae</taxon>
        <taxon>Artemisiinae</taxon>
        <taxon>Artemisia</taxon>
    </lineage>
</organism>
<protein>
    <submittedName>
        <fullName evidence="1">HAD-like domain-containing protein</fullName>
    </submittedName>
</protein>
<evidence type="ECO:0000313" key="1">
    <source>
        <dbReference type="EMBL" id="PWA35529.1"/>
    </source>
</evidence>
<reference evidence="1 2" key="1">
    <citation type="journal article" date="2018" name="Mol. Plant">
        <title>The genome of Artemisia annua provides insight into the evolution of Asteraceae family and artemisinin biosynthesis.</title>
        <authorList>
            <person name="Shen Q."/>
            <person name="Zhang L."/>
            <person name="Liao Z."/>
            <person name="Wang S."/>
            <person name="Yan T."/>
            <person name="Shi P."/>
            <person name="Liu M."/>
            <person name="Fu X."/>
            <person name="Pan Q."/>
            <person name="Wang Y."/>
            <person name="Lv Z."/>
            <person name="Lu X."/>
            <person name="Zhang F."/>
            <person name="Jiang W."/>
            <person name="Ma Y."/>
            <person name="Chen M."/>
            <person name="Hao X."/>
            <person name="Li L."/>
            <person name="Tang Y."/>
            <person name="Lv G."/>
            <person name="Zhou Y."/>
            <person name="Sun X."/>
            <person name="Brodelius P.E."/>
            <person name="Rose J.K.C."/>
            <person name="Tang K."/>
        </authorList>
    </citation>
    <scope>NUCLEOTIDE SEQUENCE [LARGE SCALE GENOMIC DNA]</scope>
    <source>
        <strain evidence="2">cv. Huhao1</strain>
        <tissue evidence="1">Leaf</tissue>
    </source>
</reference>
<dbReference type="Gene3D" id="3.40.50.1000">
    <property type="entry name" value="HAD superfamily/HAD-like"/>
    <property type="match status" value="1"/>
</dbReference>
<proteinExistence type="predicted"/>
<sequence>MRTKSRGIRRHSIHQNLEGDGSVGIRVGVGGSGHDVNGYANSGTIVQGFDGDAPLMGSVNANWVGTGDVPATLGMFMDVDDELCKRRFPVAVDVAEKGKRKVGDVPASVDNGCYAVGHCIRDIPFIGGCVADSRSASYIHIAAEAVAPDTHNSFQPPRASPPADCPSGSFISGVQPNLFIVRPEAVVRPYNGALPSTRPDGRHHLRVLFNVFAILSRRCTSRRRQTRVPTGSPVPVQGHRGAPAEYVSLGLCNRVCRHCKALFCFQERLAHGSACFPEYHKCCMGGVIQIKSLLVAALFLQKCCCLILRVCDKSYKADLRFHLKEFLEKWPPRHSPGINDLVQKLKESDKTAYLISGGFRQMINSNRKTSLQKVETTTEEEGVPENVAQKQDLSATCGAAHRIVGERIGTHDSRMLNILFKKVGFKACNSVTTMSISSGCF</sequence>
<dbReference type="Proteomes" id="UP000245207">
    <property type="component" value="Unassembled WGS sequence"/>
</dbReference>
<name>A0A2U1KFJ2_ARTAN</name>
<dbReference type="InterPro" id="IPR023214">
    <property type="entry name" value="HAD_sf"/>
</dbReference>
<dbReference type="AlphaFoldDB" id="A0A2U1KFJ2"/>
<comment type="caution">
    <text evidence="1">The sequence shown here is derived from an EMBL/GenBank/DDBJ whole genome shotgun (WGS) entry which is preliminary data.</text>
</comment>
<evidence type="ECO:0000313" key="2">
    <source>
        <dbReference type="Proteomes" id="UP000245207"/>
    </source>
</evidence>
<dbReference type="EMBL" id="PKPP01019866">
    <property type="protein sequence ID" value="PWA35529.1"/>
    <property type="molecule type" value="Genomic_DNA"/>
</dbReference>
<keyword evidence="2" id="KW-1185">Reference proteome</keyword>
<dbReference type="STRING" id="35608.A0A2U1KFJ2"/>
<gene>
    <name evidence="1" type="ORF">CTI12_AA608650</name>
</gene>